<dbReference type="Proteomes" id="UP000184164">
    <property type="component" value="Unassembled WGS sequence"/>
</dbReference>
<keyword evidence="5" id="KW-0326">Glycosidase</keyword>
<dbReference type="InterPro" id="IPR015883">
    <property type="entry name" value="Glyco_hydro_20_cat"/>
</dbReference>
<accession>A0A1M4SF51</accession>
<evidence type="ECO:0000259" key="7">
    <source>
        <dbReference type="Pfam" id="PF00728"/>
    </source>
</evidence>
<feature type="active site" description="Proton donor" evidence="6">
    <location>
        <position position="309"/>
    </location>
</feature>
<evidence type="ECO:0000256" key="2">
    <source>
        <dbReference type="ARBA" id="ARBA00006285"/>
    </source>
</evidence>
<dbReference type="InterPro" id="IPR017853">
    <property type="entry name" value="GH"/>
</dbReference>
<dbReference type="CDD" id="cd06563">
    <property type="entry name" value="GH20_chitobiase-like"/>
    <property type="match status" value="1"/>
</dbReference>
<evidence type="ECO:0000256" key="5">
    <source>
        <dbReference type="ARBA" id="ARBA00023295"/>
    </source>
</evidence>
<dbReference type="PANTHER" id="PTHR22600:SF57">
    <property type="entry name" value="BETA-N-ACETYLHEXOSAMINIDASE"/>
    <property type="match status" value="1"/>
</dbReference>
<name>A0A1M4SF51_9BACT</name>
<dbReference type="RefSeq" id="WP_072997807.1">
    <property type="nucleotide sequence ID" value="NZ_FQUM01000001.1"/>
</dbReference>
<dbReference type="Gene3D" id="3.30.379.10">
    <property type="entry name" value="Chitobiase/beta-hexosaminidase domain 2-like"/>
    <property type="match status" value="1"/>
</dbReference>
<keyword evidence="10" id="KW-1185">Reference proteome</keyword>
<evidence type="ECO:0000256" key="4">
    <source>
        <dbReference type="ARBA" id="ARBA00022801"/>
    </source>
</evidence>
<dbReference type="SUPFAM" id="SSF51445">
    <property type="entry name" value="(Trans)glycosidases"/>
    <property type="match status" value="1"/>
</dbReference>
<dbReference type="GO" id="GO:0030203">
    <property type="term" value="P:glycosaminoglycan metabolic process"/>
    <property type="evidence" value="ECO:0007669"/>
    <property type="project" value="TreeGrafter"/>
</dbReference>
<dbReference type="SUPFAM" id="SSF55545">
    <property type="entry name" value="beta-N-acetylhexosaminidase-like domain"/>
    <property type="match status" value="1"/>
</dbReference>
<dbReference type="STRING" id="1484053.SAMN05444274_1017"/>
<gene>
    <name evidence="9" type="ORF">SAMN05444274_1017</name>
</gene>
<sequence length="532" mass="61116">MRKRTLLVIFLFQVLCSFGQKVQVIPSPANSNLKKAAGFKTEAWVADCENDGEKVFNQFAEQIKACGIDFPFREKESNESANLVLRYVKNKNTADNESYQLKITRGKALLEASTDAGMFYGLQTLAQLTEANRTGFKAEIPKIKISDNPRFGWRGLMLDESRHFFGKEKVKQLLDWMAFYKLNVFHWHLTDVNGWRIEIKKYPLLTEVGGIGNFSDSNAPAQYYTQNEIRGIVQYANERFIEIIPEVDMPGHATAANKAYPEYSGGGSAKFPHFTFNPGNEKTYGYLTDILKEITQLFPSKYIHLGGDEVHFGNEQWNTDPQVQALMKKNQLKDLKEVESYFIKRMTDSITALNKTMIGWDEIVTWGVAPDQCRVMWWRHNKPDQLMLGLEKGYQTVMCPRIPLYFDFVQDSAHTSGRRWDGDFSPLEKILEFNQIYKEPLTLYPSLIVGVQANLWSETIHSGERLDFMTYPRIAALAEIAWSNNSPEYKEFLWRLKPSFSLFEKQGVTYFNPENRNATPEIKGPVPPSSIE</sequence>
<reference evidence="10" key="1">
    <citation type="submission" date="2016-11" db="EMBL/GenBank/DDBJ databases">
        <authorList>
            <person name="Varghese N."/>
            <person name="Submissions S."/>
        </authorList>
    </citation>
    <scope>NUCLEOTIDE SEQUENCE [LARGE SCALE GENOMIC DNA]</scope>
    <source>
        <strain evidence="10">DSM 26910</strain>
    </source>
</reference>
<evidence type="ECO:0000259" key="8">
    <source>
        <dbReference type="Pfam" id="PF02838"/>
    </source>
</evidence>
<dbReference type="Pfam" id="PF00728">
    <property type="entry name" value="Glyco_hydro_20"/>
    <property type="match status" value="1"/>
</dbReference>
<keyword evidence="4" id="KW-0378">Hydrolase</keyword>
<dbReference type="InterPro" id="IPR025705">
    <property type="entry name" value="Beta_hexosaminidase_sua/sub"/>
</dbReference>
<evidence type="ECO:0000256" key="6">
    <source>
        <dbReference type="PIRSR" id="PIRSR625705-1"/>
    </source>
</evidence>
<dbReference type="Gene3D" id="3.20.20.80">
    <property type="entry name" value="Glycosidases"/>
    <property type="match status" value="1"/>
</dbReference>
<dbReference type="OrthoDB" id="1090159at2"/>
<dbReference type="GO" id="GO:0005975">
    <property type="term" value="P:carbohydrate metabolic process"/>
    <property type="evidence" value="ECO:0007669"/>
    <property type="project" value="InterPro"/>
</dbReference>
<dbReference type="EC" id="3.2.1.52" evidence="3"/>
<feature type="domain" description="Beta-hexosaminidase bacterial type N-terminal" evidence="8">
    <location>
        <begin position="22"/>
        <end position="147"/>
    </location>
</feature>
<dbReference type="EMBL" id="FQUM01000001">
    <property type="protein sequence ID" value="SHE30788.1"/>
    <property type="molecule type" value="Genomic_DNA"/>
</dbReference>
<dbReference type="PIRSF" id="PIRSF001093">
    <property type="entry name" value="B-hxosamndse_ab_euk"/>
    <property type="match status" value="1"/>
</dbReference>
<evidence type="ECO:0000313" key="10">
    <source>
        <dbReference type="Proteomes" id="UP000184164"/>
    </source>
</evidence>
<evidence type="ECO:0000313" key="9">
    <source>
        <dbReference type="EMBL" id="SHE30788.1"/>
    </source>
</evidence>
<dbReference type="InterPro" id="IPR015882">
    <property type="entry name" value="HEX_bac_N"/>
</dbReference>
<dbReference type="PRINTS" id="PR00738">
    <property type="entry name" value="GLHYDRLASE20"/>
</dbReference>
<dbReference type="InterPro" id="IPR029018">
    <property type="entry name" value="Hex-like_dom2"/>
</dbReference>
<dbReference type="AlphaFoldDB" id="A0A1M4SF51"/>
<dbReference type="PANTHER" id="PTHR22600">
    <property type="entry name" value="BETA-HEXOSAMINIDASE"/>
    <property type="match status" value="1"/>
</dbReference>
<dbReference type="GO" id="GO:0016020">
    <property type="term" value="C:membrane"/>
    <property type="evidence" value="ECO:0007669"/>
    <property type="project" value="TreeGrafter"/>
</dbReference>
<comment type="similarity">
    <text evidence="2">Belongs to the glycosyl hydrolase 20 family.</text>
</comment>
<evidence type="ECO:0000256" key="1">
    <source>
        <dbReference type="ARBA" id="ARBA00001231"/>
    </source>
</evidence>
<comment type="catalytic activity">
    <reaction evidence="1">
        <text>Hydrolysis of terminal non-reducing N-acetyl-D-hexosamine residues in N-acetyl-beta-D-hexosaminides.</text>
        <dbReference type="EC" id="3.2.1.52"/>
    </reaction>
</comment>
<feature type="domain" description="Glycoside hydrolase family 20 catalytic" evidence="7">
    <location>
        <begin position="151"/>
        <end position="484"/>
    </location>
</feature>
<proteinExistence type="inferred from homology"/>
<protein>
    <recommendedName>
        <fullName evidence="3">beta-N-acetylhexosaminidase</fullName>
        <ecNumber evidence="3">3.2.1.52</ecNumber>
    </recommendedName>
</protein>
<organism evidence="9 10">
    <name type="scientific">Mariniphaga anaerophila</name>
    <dbReference type="NCBI Taxonomy" id="1484053"/>
    <lineage>
        <taxon>Bacteria</taxon>
        <taxon>Pseudomonadati</taxon>
        <taxon>Bacteroidota</taxon>
        <taxon>Bacteroidia</taxon>
        <taxon>Marinilabiliales</taxon>
        <taxon>Prolixibacteraceae</taxon>
        <taxon>Mariniphaga</taxon>
    </lineage>
</organism>
<dbReference type="GO" id="GO:0004563">
    <property type="term" value="F:beta-N-acetylhexosaminidase activity"/>
    <property type="evidence" value="ECO:0007669"/>
    <property type="project" value="UniProtKB-EC"/>
</dbReference>
<evidence type="ECO:0000256" key="3">
    <source>
        <dbReference type="ARBA" id="ARBA00012663"/>
    </source>
</evidence>
<dbReference type="Pfam" id="PF02838">
    <property type="entry name" value="Glyco_hydro_20b"/>
    <property type="match status" value="1"/>
</dbReference>